<evidence type="ECO:0000313" key="1">
    <source>
        <dbReference type="EMBL" id="CAJ2656278.1"/>
    </source>
</evidence>
<organism evidence="1 2">
    <name type="scientific">Trifolium pratense</name>
    <name type="common">Red clover</name>
    <dbReference type="NCBI Taxonomy" id="57577"/>
    <lineage>
        <taxon>Eukaryota</taxon>
        <taxon>Viridiplantae</taxon>
        <taxon>Streptophyta</taxon>
        <taxon>Embryophyta</taxon>
        <taxon>Tracheophyta</taxon>
        <taxon>Spermatophyta</taxon>
        <taxon>Magnoliopsida</taxon>
        <taxon>eudicotyledons</taxon>
        <taxon>Gunneridae</taxon>
        <taxon>Pentapetalae</taxon>
        <taxon>rosids</taxon>
        <taxon>fabids</taxon>
        <taxon>Fabales</taxon>
        <taxon>Fabaceae</taxon>
        <taxon>Papilionoideae</taxon>
        <taxon>50 kb inversion clade</taxon>
        <taxon>NPAAA clade</taxon>
        <taxon>Hologalegina</taxon>
        <taxon>IRL clade</taxon>
        <taxon>Trifolieae</taxon>
        <taxon>Trifolium</taxon>
    </lineage>
</organism>
<keyword evidence="2" id="KW-1185">Reference proteome</keyword>
<protein>
    <submittedName>
        <fullName evidence="1">Uncharacterized protein</fullName>
    </submittedName>
</protein>
<gene>
    <name evidence="1" type="ORF">MILVUS5_LOCUS23061</name>
</gene>
<proteinExistence type="predicted"/>
<comment type="caution">
    <text evidence="1">The sequence shown here is derived from an EMBL/GenBank/DDBJ whole genome shotgun (WGS) entry which is preliminary data.</text>
</comment>
<sequence>MAPLTRSYHHLHGLKLATIIIITVLFIFFISISGGSVVLERNESLEERKMIGSKPPVCLNKCLNCKPCIATLVVPNKQKIIKSFKVLSRGDQDDTYYLLAWKCSCGNKLFQP</sequence>
<dbReference type="EMBL" id="CASHSV030000206">
    <property type="protein sequence ID" value="CAJ2656278.1"/>
    <property type="molecule type" value="Genomic_DNA"/>
</dbReference>
<dbReference type="Proteomes" id="UP001177021">
    <property type="component" value="Unassembled WGS sequence"/>
</dbReference>
<name>A0ACB0KI18_TRIPR</name>
<evidence type="ECO:0000313" key="2">
    <source>
        <dbReference type="Proteomes" id="UP001177021"/>
    </source>
</evidence>
<reference evidence="1" key="1">
    <citation type="submission" date="2023-10" db="EMBL/GenBank/DDBJ databases">
        <authorList>
            <person name="Rodriguez Cubillos JULIANA M."/>
            <person name="De Vega J."/>
        </authorList>
    </citation>
    <scope>NUCLEOTIDE SEQUENCE</scope>
</reference>
<accession>A0ACB0KI18</accession>